<dbReference type="GO" id="GO:0000105">
    <property type="term" value="P:L-histidine biosynthetic process"/>
    <property type="evidence" value="ECO:0007669"/>
    <property type="project" value="UniProtKB-UniRule"/>
</dbReference>
<dbReference type="AlphaFoldDB" id="A0AA43XJH3"/>
<evidence type="ECO:0000256" key="9">
    <source>
        <dbReference type="PIRSR" id="PIRSR000099-3"/>
    </source>
</evidence>
<dbReference type="SUPFAM" id="SSF53720">
    <property type="entry name" value="ALDH-like"/>
    <property type="match status" value="1"/>
</dbReference>
<keyword evidence="4 5" id="KW-0560">Oxidoreductase</keyword>
<dbReference type="CDD" id="cd06572">
    <property type="entry name" value="Histidinol_dh"/>
    <property type="match status" value="1"/>
</dbReference>
<feature type="binding site" evidence="5 9">
    <location>
        <position position="236"/>
    </location>
    <ligand>
        <name>substrate</name>
    </ligand>
</feature>
<dbReference type="InterPro" id="IPR012131">
    <property type="entry name" value="Hstdl_DH"/>
</dbReference>
<comment type="cofactor">
    <cofactor evidence="5 10">
        <name>Zn(2+)</name>
        <dbReference type="ChEBI" id="CHEBI:29105"/>
    </cofactor>
    <text evidence="5 10">Binds 1 zinc ion per subunit.</text>
</comment>
<dbReference type="PIRSF" id="PIRSF000099">
    <property type="entry name" value="Histidinol_dh"/>
    <property type="match status" value="1"/>
</dbReference>
<dbReference type="InterPro" id="IPR016161">
    <property type="entry name" value="Ald_DH/histidinol_DH"/>
</dbReference>
<name>A0AA43XJH3_9CLOT</name>
<dbReference type="HAMAP" id="MF_01024">
    <property type="entry name" value="HisD"/>
    <property type="match status" value="1"/>
</dbReference>
<feature type="binding site" evidence="5 10">
    <location>
        <position position="397"/>
    </location>
    <ligand>
        <name>Zn(2+)</name>
        <dbReference type="ChEBI" id="CHEBI:29105"/>
    </ligand>
</feature>
<keyword evidence="3 5" id="KW-0862">Zinc</keyword>
<comment type="similarity">
    <text evidence="1 5 6 11">Belongs to the histidinol dehydrogenase family.</text>
</comment>
<feature type="binding site" evidence="5 9">
    <location>
        <position position="338"/>
    </location>
    <ligand>
        <name>substrate</name>
    </ligand>
</feature>
<feature type="binding site" evidence="5 8">
    <location>
        <position position="191"/>
    </location>
    <ligand>
        <name>NAD(+)</name>
        <dbReference type="ChEBI" id="CHEBI:57540"/>
    </ligand>
</feature>
<feature type="binding site" evidence="5 9">
    <location>
        <position position="239"/>
    </location>
    <ligand>
        <name>substrate</name>
    </ligand>
</feature>
<evidence type="ECO:0000313" key="13">
    <source>
        <dbReference type="EMBL" id="NBG87511.1"/>
    </source>
</evidence>
<feature type="binding site" evidence="5 8">
    <location>
        <position position="168"/>
    </location>
    <ligand>
        <name>NAD(+)</name>
        <dbReference type="ChEBI" id="CHEBI:57540"/>
    </ligand>
</feature>
<dbReference type="EMBL" id="SUMG01000002">
    <property type="protein sequence ID" value="NBG87511.1"/>
    <property type="molecule type" value="Genomic_DNA"/>
</dbReference>
<feature type="binding site" evidence="5 9">
    <location>
        <position position="214"/>
    </location>
    <ligand>
        <name>substrate</name>
    </ligand>
</feature>
<evidence type="ECO:0000256" key="1">
    <source>
        <dbReference type="ARBA" id="ARBA00010178"/>
    </source>
</evidence>
<dbReference type="EC" id="1.1.1.23" evidence="5"/>
<comment type="function">
    <text evidence="5">Catalyzes the sequential NAD-dependent oxidations of L-histidinol to L-histidinaldehyde and then to L-histidine.</text>
</comment>
<dbReference type="FunFam" id="3.40.50.1980:FF:000026">
    <property type="entry name" value="Histidinol dehydrogenase"/>
    <property type="match status" value="1"/>
</dbReference>
<reference evidence="13 14" key="1">
    <citation type="submission" date="2019-04" db="EMBL/GenBank/DDBJ databases">
        <title>Isachenkonia alkalipeptolytica gen. nov. sp. nov. a new anaerobic, alkiliphilic organothrophic bacterium capable to reduce synthesized ferrihydrite isolated from a soda lake.</title>
        <authorList>
            <person name="Toshchakov S.V."/>
            <person name="Zavarzina D.G."/>
            <person name="Zhilina T.N."/>
            <person name="Kostrikina N.A."/>
            <person name="Kublanov I.V."/>
        </authorList>
    </citation>
    <scope>NUCLEOTIDE SEQUENCE [LARGE SCALE GENOMIC DNA]</scope>
    <source>
        <strain evidence="13 14">Z-1701</strain>
    </source>
</reference>
<dbReference type="FunFam" id="3.40.50.1980:FF:000001">
    <property type="entry name" value="Histidinol dehydrogenase"/>
    <property type="match status" value="1"/>
</dbReference>
<dbReference type="Gene3D" id="1.20.5.1300">
    <property type="match status" value="1"/>
</dbReference>
<feature type="binding site" evidence="5 10">
    <location>
        <position position="338"/>
    </location>
    <ligand>
        <name>Zn(2+)</name>
        <dbReference type="ChEBI" id="CHEBI:29105"/>
    </ligand>
</feature>
<evidence type="ECO:0000256" key="10">
    <source>
        <dbReference type="PIRSR" id="PIRSR000099-4"/>
    </source>
</evidence>
<dbReference type="PANTHER" id="PTHR21256">
    <property type="entry name" value="HISTIDINOL DEHYDROGENASE HDH"/>
    <property type="match status" value="1"/>
</dbReference>
<feature type="binding site" evidence="5 9">
    <location>
        <position position="397"/>
    </location>
    <ligand>
        <name>substrate</name>
    </ligand>
</feature>
<sequence length="414" mass="45352">MALFTEEIKDSVGEIERMVQSRGDAALMALTEKFDGVKLESLKVSEEAMDEAFVNVSTDLLIALEKAKENIEKYHRKQLRESFFTREENGGMLGQMITPLKRVGLYVPGGTAAYPSSVLMNGIPAALAGVKEIVLISPPQQDGKIHPGVLVAAKLIGITEVYTLGGAQGIFAMTYGTESIPKVDKIVGPGNVYVTLAKKMVYGQVDIDMIAGPSEILIIADKDQNPAFIAADLLSQAEHDPLASAILITPSKALGEAVLKELEQQQQNLQRKDITQTALENQGKIIITETLEEAFHLSNRFAPEHLELLVEDPMSHLPKVENAGCVFLGPYSPEPLGDYYAGTNHTLPTSGSAKYFSPLSVDDFIKNTSLVYYTKEGLQRARKDIELLADYEGLEAHKKAVSLRFEEDTEDRKI</sequence>
<feature type="binding site" evidence="5 9">
    <location>
        <position position="305"/>
    </location>
    <ligand>
        <name>substrate</name>
    </ligand>
</feature>
<evidence type="ECO:0000256" key="4">
    <source>
        <dbReference type="ARBA" id="ARBA00023002"/>
    </source>
</evidence>
<keyword evidence="2 5" id="KW-0479">Metal-binding</keyword>
<accession>A0AA43XJH3</accession>
<dbReference type="GO" id="GO:0051287">
    <property type="term" value="F:NAD binding"/>
    <property type="evidence" value="ECO:0007669"/>
    <property type="project" value="InterPro"/>
</dbReference>
<dbReference type="GO" id="GO:0004399">
    <property type="term" value="F:histidinol dehydrogenase activity"/>
    <property type="evidence" value="ECO:0007669"/>
    <property type="project" value="UniProtKB-UniRule"/>
</dbReference>
<feature type="binding site" evidence="5 9">
    <location>
        <position position="392"/>
    </location>
    <ligand>
        <name>substrate</name>
    </ligand>
</feature>
<feature type="active site" description="Proton acceptor" evidence="5 7">
    <location>
        <position position="304"/>
    </location>
</feature>
<dbReference type="NCBIfam" id="TIGR00069">
    <property type="entry name" value="hisD"/>
    <property type="match status" value="1"/>
</dbReference>
<dbReference type="PRINTS" id="PR00083">
    <property type="entry name" value="HOLDHDRGNASE"/>
</dbReference>
<feature type="binding site" evidence="5 8">
    <location>
        <position position="106"/>
    </location>
    <ligand>
        <name>NAD(+)</name>
        <dbReference type="ChEBI" id="CHEBI:57540"/>
    </ligand>
</feature>
<dbReference type="Pfam" id="PF00815">
    <property type="entry name" value="Histidinol_dh"/>
    <property type="match status" value="1"/>
</dbReference>
<comment type="pathway">
    <text evidence="5">Amino-acid biosynthesis; L-histidine biosynthesis; L-histidine from 5-phospho-alpha-D-ribose 1-diphosphate: step 9/9.</text>
</comment>
<organism evidence="13 14">
    <name type="scientific">Isachenkonia alkalipeptolytica</name>
    <dbReference type="NCBI Taxonomy" id="2565777"/>
    <lineage>
        <taxon>Bacteria</taxon>
        <taxon>Bacillati</taxon>
        <taxon>Bacillota</taxon>
        <taxon>Clostridia</taxon>
        <taxon>Eubacteriales</taxon>
        <taxon>Clostridiaceae</taxon>
        <taxon>Isachenkonia</taxon>
    </lineage>
</organism>
<gene>
    <name evidence="5 13" type="primary">hisD</name>
    <name evidence="13" type="ORF">ISALK_03270</name>
</gene>
<dbReference type="GO" id="GO:0005829">
    <property type="term" value="C:cytosol"/>
    <property type="evidence" value="ECO:0007669"/>
    <property type="project" value="TreeGrafter"/>
</dbReference>
<dbReference type="Gene3D" id="3.40.50.1980">
    <property type="entry name" value="Nitrogenase molybdenum iron protein domain"/>
    <property type="match status" value="2"/>
</dbReference>
<dbReference type="InterPro" id="IPR022695">
    <property type="entry name" value="Histidinol_DH_monofunct"/>
</dbReference>
<keyword evidence="5" id="KW-0368">Histidine biosynthesis</keyword>
<keyword evidence="12" id="KW-0175">Coiled coil</keyword>
<feature type="binding site" evidence="5 10">
    <location>
        <position position="236"/>
    </location>
    <ligand>
        <name>Zn(2+)</name>
        <dbReference type="ChEBI" id="CHEBI:29105"/>
    </ligand>
</feature>
<evidence type="ECO:0000256" key="5">
    <source>
        <dbReference type="HAMAP-Rule" id="MF_01024"/>
    </source>
</evidence>
<protein>
    <recommendedName>
        <fullName evidence="5">Histidinol dehydrogenase</fullName>
        <shortName evidence="5">HDH</shortName>
        <ecNumber evidence="5">1.1.1.23</ecNumber>
    </recommendedName>
</protein>
<keyword evidence="5 8" id="KW-0520">NAD</keyword>
<evidence type="ECO:0000256" key="8">
    <source>
        <dbReference type="PIRSR" id="PIRSR000099-2"/>
    </source>
</evidence>
<evidence type="ECO:0000256" key="11">
    <source>
        <dbReference type="RuleBase" id="RU004175"/>
    </source>
</evidence>
<evidence type="ECO:0000256" key="2">
    <source>
        <dbReference type="ARBA" id="ARBA00022723"/>
    </source>
</evidence>
<evidence type="ECO:0000256" key="6">
    <source>
        <dbReference type="PIRNR" id="PIRNR000099"/>
    </source>
</evidence>
<proteinExistence type="inferred from homology"/>
<evidence type="ECO:0000256" key="7">
    <source>
        <dbReference type="PIRSR" id="PIRSR000099-1"/>
    </source>
</evidence>
<feature type="binding site" evidence="5 10">
    <location>
        <position position="239"/>
    </location>
    <ligand>
        <name>Zn(2+)</name>
        <dbReference type="ChEBI" id="CHEBI:29105"/>
    </ligand>
</feature>
<evidence type="ECO:0000256" key="12">
    <source>
        <dbReference type="SAM" id="Coils"/>
    </source>
</evidence>
<feature type="coiled-coil region" evidence="12">
    <location>
        <begin position="252"/>
        <end position="282"/>
    </location>
</feature>
<keyword evidence="14" id="KW-1185">Reference proteome</keyword>
<feature type="active site" description="Proton acceptor" evidence="5 7">
    <location>
        <position position="305"/>
    </location>
</feature>
<evidence type="ECO:0000313" key="14">
    <source>
        <dbReference type="Proteomes" id="UP000449710"/>
    </source>
</evidence>
<comment type="catalytic activity">
    <reaction evidence="5">
        <text>L-histidinol + 2 NAD(+) + H2O = L-histidine + 2 NADH + 3 H(+)</text>
        <dbReference type="Rhea" id="RHEA:20641"/>
        <dbReference type="ChEBI" id="CHEBI:15377"/>
        <dbReference type="ChEBI" id="CHEBI:15378"/>
        <dbReference type="ChEBI" id="CHEBI:57540"/>
        <dbReference type="ChEBI" id="CHEBI:57595"/>
        <dbReference type="ChEBI" id="CHEBI:57699"/>
        <dbReference type="ChEBI" id="CHEBI:57945"/>
        <dbReference type="EC" id="1.1.1.23"/>
    </reaction>
</comment>
<dbReference type="Proteomes" id="UP000449710">
    <property type="component" value="Unassembled WGS sequence"/>
</dbReference>
<dbReference type="PANTHER" id="PTHR21256:SF2">
    <property type="entry name" value="HISTIDINE BIOSYNTHESIS TRIFUNCTIONAL PROTEIN"/>
    <property type="match status" value="1"/>
</dbReference>
<keyword evidence="5" id="KW-0028">Amino-acid biosynthesis</keyword>
<dbReference type="GO" id="GO:0008270">
    <property type="term" value="F:zinc ion binding"/>
    <property type="evidence" value="ECO:0007669"/>
    <property type="project" value="UniProtKB-UniRule"/>
</dbReference>
<comment type="caution">
    <text evidence="13">The sequence shown here is derived from an EMBL/GenBank/DDBJ whole genome shotgun (WGS) entry which is preliminary data.</text>
</comment>
<evidence type="ECO:0000256" key="3">
    <source>
        <dbReference type="ARBA" id="ARBA00022833"/>
    </source>
</evidence>